<comment type="caution">
    <text evidence="1">The sequence shown here is derived from an EMBL/GenBank/DDBJ whole genome shotgun (WGS) entry which is preliminary data.</text>
</comment>
<dbReference type="STRING" id="171693.BN988_00942"/>
<dbReference type="Proteomes" id="UP000028863">
    <property type="component" value="Unassembled WGS sequence"/>
</dbReference>
<keyword evidence="2" id="KW-1185">Reference proteome</keyword>
<reference evidence="1" key="2">
    <citation type="submission" date="2014-03" db="EMBL/GenBank/DDBJ databases">
        <authorList>
            <person name="Urmite Genomes"/>
        </authorList>
    </citation>
    <scope>NUCLEOTIDE SEQUENCE</scope>
    <source>
        <strain evidence="1">S1</strain>
    </source>
</reference>
<gene>
    <name evidence="1" type="ORF">BN988_00942</name>
</gene>
<organism evidence="1 2">
    <name type="scientific">Oceanobacillus picturae</name>
    <dbReference type="NCBI Taxonomy" id="171693"/>
    <lineage>
        <taxon>Bacteria</taxon>
        <taxon>Bacillati</taxon>
        <taxon>Bacillota</taxon>
        <taxon>Bacilli</taxon>
        <taxon>Bacillales</taxon>
        <taxon>Bacillaceae</taxon>
        <taxon>Oceanobacillus</taxon>
    </lineage>
</organism>
<reference evidence="1" key="1">
    <citation type="submission" date="2014-03" db="EMBL/GenBank/DDBJ databases">
        <title>Draft genome sequencing of Oceanobacillus picturae strain S1 isolated from human gut.</title>
        <authorList>
            <person name="Croce O."/>
            <person name="Lagier J.C."/>
            <person name="Raoult D."/>
        </authorList>
    </citation>
    <scope>NUCLEOTIDE SEQUENCE [LARGE SCALE GENOMIC DNA]</scope>
    <source>
        <strain evidence="1">S1</strain>
    </source>
</reference>
<dbReference type="InterPro" id="IPR038765">
    <property type="entry name" value="Papain-like_cys_pep_sf"/>
</dbReference>
<accession>W9AHR5</accession>
<evidence type="ECO:0000313" key="1">
    <source>
        <dbReference type="EMBL" id="CDO02477.1"/>
    </source>
</evidence>
<name>W9AHR5_9BACI</name>
<dbReference type="AlphaFoldDB" id="W9AHR5"/>
<dbReference type="eggNOG" id="ENOG502ZGSV">
    <property type="taxonomic scope" value="Bacteria"/>
</dbReference>
<sequence length="258" mass="30370">MTYAYMLHVPNYIQTVWGKFDDFPMETLTKFWVHLQKEGGRQREVTEMREHREQFGIIGNCFDLSLWLLDEFKRAGISAYPIGHHLESDHAHIAVIALDSEGKLYFCDLGDQWLRPLPIDVGQENYGGGRKKGYFPAAEIQFEKLGEQLEVQYYRPNGKASRQIFELTPILMRDCLKAAEHSQKTIKPQPLLECRIPYKSGLAHWEFYNWESFLSTEEGLIKEPALKNVDQWVEKLHFYTRYNKQFLELVLKEYEKLA</sequence>
<dbReference type="SUPFAM" id="SSF54001">
    <property type="entry name" value="Cysteine proteinases"/>
    <property type="match status" value="1"/>
</dbReference>
<protein>
    <submittedName>
        <fullName evidence="1">Uncharacterized protein</fullName>
    </submittedName>
</protein>
<proteinExistence type="predicted"/>
<dbReference type="EMBL" id="CCAX010000001">
    <property type="protein sequence ID" value="CDO02477.1"/>
    <property type="molecule type" value="Genomic_DNA"/>
</dbReference>
<evidence type="ECO:0000313" key="2">
    <source>
        <dbReference type="Proteomes" id="UP000028863"/>
    </source>
</evidence>